<dbReference type="SUPFAM" id="SSF56349">
    <property type="entry name" value="DNA breaking-rejoining enzymes"/>
    <property type="match status" value="1"/>
</dbReference>
<accession>A0AAW4VEN2</accession>
<evidence type="ECO:0000313" key="7">
    <source>
        <dbReference type="EMBL" id="MCB8562016.1"/>
    </source>
</evidence>
<dbReference type="GO" id="GO:0006310">
    <property type="term" value="P:DNA recombination"/>
    <property type="evidence" value="ECO:0007669"/>
    <property type="project" value="UniProtKB-KW"/>
</dbReference>
<feature type="domain" description="Tyr recombinase" evidence="5">
    <location>
        <begin position="126"/>
        <end position="314"/>
    </location>
</feature>
<proteinExistence type="predicted"/>
<evidence type="ECO:0000256" key="1">
    <source>
        <dbReference type="ARBA" id="ARBA00022908"/>
    </source>
</evidence>
<dbReference type="Pfam" id="PF00589">
    <property type="entry name" value="Phage_integrase"/>
    <property type="match status" value="1"/>
</dbReference>
<protein>
    <submittedName>
        <fullName evidence="7">Site-specific integrase</fullName>
    </submittedName>
</protein>
<dbReference type="PANTHER" id="PTHR30349">
    <property type="entry name" value="PHAGE INTEGRASE-RELATED"/>
    <property type="match status" value="1"/>
</dbReference>
<evidence type="ECO:0000256" key="2">
    <source>
        <dbReference type="ARBA" id="ARBA00023125"/>
    </source>
</evidence>
<reference evidence="7" key="1">
    <citation type="submission" date="2021-10" db="EMBL/GenBank/DDBJ databases">
        <title>Collection of gut derived symbiotic bacterial strains cultured from healthy donors.</title>
        <authorList>
            <person name="Lin H."/>
            <person name="Littmann E."/>
            <person name="Kohout C."/>
            <person name="Pamer E.G."/>
        </authorList>
    </citation>
    <scope>NUCLEOTIDE SEQUENCE</scope>
    <source>
        <strain evidence="7">DFI.5.2</strain>
    </source>
</reference>
<keyword evidence="3" id="KW-0233">DNA recombination</keyword>
<dbReference type="InterPro" id="IPR013762">
    <property type="entry name" value="Integrase-like_cat_sf"/>
</dbReference>
<sequence>MSYSKNKVTSIQTLIQNFFLERLIQQRGVTSRTIESYRDTFKIYIKYLQEMFNISVENIDISDFSQDKVLLFLKYLEENRNNKSITLNNRLSVIHTFMKYVAEQAPEYSNIAKKMIMIPFKKQETKIIEYISKEEFKAMINQCDDSTYLGLRDKVMLMILYNTGIRVSELISLNWKSFKEIENNKSTYLFVTGKGRKERTLPLWKSTTELVKEYVHTYQLQNKTTIFINKNNSALTRSGVRFRIEKLLLMASHECPSLLEKNISVHTFRHSVAMNLLQAGVDISTIAIWLGHNSIETTHKYMVADLEIKRKAMEKAGIIDNSVPKYKPSNDLLEFLSKL</sequence>
<evidence type="ECO:0000259" key="5">
    <source>
        <dbReference type="PROSITE" id="PS51898"/>
    </source>
</evidence>
<gene>
    <name evidence="7" type="ORF">LJD74_08375</name>
</gene>
<dbReference type="GO" id="GO:0015074">
    <property type="term" value="P:DNA integration"/>
    <property type="evidence" value="ECO:0007669"/>
    <property type="project" value="UniProtKB-KW"/>
</dbReference>
<dbReference type="InterPro" id="IPR010998">
    <property type="entry name" value="Integrase_recombinase_N"/>
</dbReference>
<dbReference type="InterPro" id="IPR050090">
    <property type="entry name" value="Tyrosine_recombinase_XerCD"/>
</dbReference>
<comment type="caution">
    <text evidence="7">The sequence shown here is derived from an EMBL/GenBank/DDBJ whole genome shotgun (WGS) entry which is preliminary data.</text>
</comment>
<dbReference type="PROSITE" id="PS51900">
    <property type="entry name" value="CB"/>
    <property type="match status" value="1"/>
</dbReference>
<keyword evidence="2 4" id="KW-0238">DNA-binding</keyword>
<feature type="domain" description="Core-binding (CB)" evidence="6">
    <location>
        <begin position="9"/>
        <end position="102"/>
    </location>
</feature>
<dbReference type="InterPro" id="IPR002104">
    <property type="entry name" value="Integrase_catalytic"/>
</dbReference>
<dbReference type="InterPro" id="IPR011010">
    <property type="entry name" value="DNA_brk_join_enz"/>
</dbReference>
<dbReference type="PANTHER" id="PTHR30349:SF81">
    <property type="entry name" value="TYROSINE RECOMBINASE XERC"/>
    <property type="match status" value="1"/>
</dbReference>
<dbReference type="Pfam" id="PF02899">
    <property type="entry name" value="Phage_int_SAM_1"/>
    <property type="match status" value="1"/>
</dbReference>
<organism evidence="7 8">
    <name type="scientific">Faecalibacillus intestinalis</name>
    <dbReference type="NCBI Taxonomy" id="1982626"/>
    <lineage>
        <taxon>Bacteria</taxon>
        <taxon>Bacillati</taxon>
        <taxon>Bacillota</taxon>
        <taxon>Erysipelotrichia</taxon>
        <taxon>Erysipelotrichales</taxon>
        <taxon>Coprobacillaceae</taxon>
        <taxon>Faecalibacillus</taxon>
    </lineage>
</organism>
<name>A0AAW4VEN2_9FIRM</name>
<evidence type="ECO:0000256" key="3">
    <source>
        <dbReference type="ARBA" id="ARBA00023172"/>
    </source>
</evidence>
<dbReference type="InterPro" id="IPR044068">
    <property type="entry name" value="CB"/>
</dbReference>
<dbReference type="InterPro" id="IPR004107">
    <property type="entry name" value="Integrase_SAM-like_N"/>
</dbReference>
<dbReference type="GO" id="GO:0003677">
    <property type="term" value="F:DNA binding"/>
    <property type="evidence" value="ECO:0007669"/>
    <property type="project" value="UniProtKB-UniRule"/>
</dbReference>
<keyword evidence="1" id="KW-0229">DNA integration</keyword>
<dbReference type="Gene3D" id="1.10.150.130">
    <property type="match status" value="1"/>
</dbReference>
<evidence type="ECO:0000313" key="8">
    <source>
        <dbReference type="Proteomes" id="UP001197827"/>
    </source>
</evidence>
<dbReference type="Gene3D" id="1.10.443.10">
    <property type="entry name" value="Intergrase catalytic core"/>
    <property type="match status" value="1"/>
</dbReference>
<dbReference type="RefSeq" id="WP_118306266.1">
    <property type="nucleotide sequence ID" value="NZ_JAJDKQ010000015.1"/>
</dbReference>
<dbReference type="EMBL" id="JAJDKQ010000015">
    <property type="protein sequence ID" value="MCB8562016.1"/>
    <property type="molecule type" value="Genomic_DNA"/>
</dbReference>
<evidence type="ECO:0000259" key="6">
    <source>
        <dbReference type="PROSITE" id="PS51900"/>
    </source>
</evidence>
<dbReference type="PROSITE" id="PS51898">
    <property type="entry name" value="TYR_RECOMBINASE"/>
    <property type="match status" value="1"/>
</dbReference>
<evidence type="ECO:0000256" key="4">
    <source>
        <dbReference type="PROSITE-ProRule" id="PRU01248"/>
    </source>
</evidence>
<dbReference type="Proteomes" id="UP001197827">
    <property type="component" value="Unassembled WGS sequence"/>
</dbReference>
<dbReference type="AlphaFoldDB" id="A0AAW4VEN2"/>